<dbReference type="Proteomes" id="UP001054837">
    <property type="component" value="Unassembled WGS sequence"/>
</dbReference>
<protein>
    <submittedName>
        <fullName evidence="1">Uncharacterized protein</fullName>
    </submittedName>
</protein>
<organism evidence="1 2">
    <name type="scientific">Caerostris darwini</name>
    <dbReference type="NCBI Taxonomy" id="1538125"/>
    <lineage>
        <taxon>Eukaryota</taxon>
        <taxon>Metazoa</taxon>
        <taxon>Ecdysozoa</taxon>
        <taxon>Arthropoda</taxon>
        <taxon>Chelicerata</taxon>
        <taxon>Arachnida</taxon>
        <taxon>Araneae</taxon>
        <taxon>Araneomorphae</taxon>
        <taxon>Entelegynae</taxon>
        <taxon>Araneoidea</taxon>
        <taxon>Araneidae</taxon>
        <taxon>Caerostris</taxon>
    </lineage>
</organism>
<dbReference type="AlphaFoldDB" id="A0AAV4N6U7"/>
<evidence type="ECO:0000313" key="2">
    <source>
        <dbReference type="Proteomes" id="UP001054837"/>
    </source>
</evidence>
<comment type="caution">
    <text evidence="1">The sequence shown here is derived from an EMBL/GenBank/DDBJ whole genome shotgun (WGS) entry which is preliminary data.</text>
</comment>
<dbReference type="EMBL" id="BPLQ01001296">
    <property type="protein sequence ID" value="GIX80443.1"/>
    <property type="molecule type" value="Genomic_DNA"/>
</dbReference>
<accession>A0AAV4N6U7</accession>
<reference evidence="1 2" key="1">
    <citation type="submission" date="2021-06" db="EMBL/GenBank/DDBJ databases">
        <title>Caerostris darwini draft genome.</title>
        <authorList>
            <person name="Kono N."/>
            <person name="Arakawa K."/>
        </authorList>
    </citation>
    <scope>NUCLEOTIDE SEQUENCE [LARGE SCALE GENOMIC DNA]</scope>
</reference>
<sequence>MRQYLFIQHTSEERICSSPILFEQWEDREEYIVFIRHSPFLLQHSIPRRFGERWSTPSLTPTEPLPPPVSLALMTPFLYKVQMITPFEPPENRCKLCMRAGC</sequence>
<proteinExistence type="predicted"/>
<gene>
    <name evidence="1" type="ORF">CDAR_296821</name>
</gene>
<name>A0AAV4N6U7_9ARAC</name>
<keyword evidence="2" id="KW-1185">Reference proteome</keyword>
<evidence type="ECO:0000313" key="1">
    <source>
        <dbReference type="EMBL" id="GIX80443.1"/>
    </source>
</evidence>